<feature type="domain" description="Major facilitator superfamily (MFS) profile" evidence="9">
    <location>
        <begin position="28"/>
        <end position="500"/>
    </location>
</feature>
<sequence>MTADIESASSKPQKIPWLLEYRSSDWFILTTVCCAIFTDAFLYGVIVPVLPFSLQERSGVPAEEVQWWTSFIFAVFGAAIIVGSPICGWLADRTADRSVTYFAGLFILAAATLLFGFAKKAWLLVVSRIFQGFSAAIVYTVGLALLVDTVGSDRIGQWMGTALSCSSVGLIISPLLGGMVYDKAGYMAVFGMAAGLIVVDILLRMFMIEKRTAERYMVKSLTSTNESGNGNFNTLPTEHEGQSSTSDGTNSWSESSNAANSTPPGFGIPNYDESSALLPRKMSNNNQNSKSWGLPPVITLLGSPRVVAAIYGIFVNVSILATFDSVLALFVKETFHWSSLAAGLIFLCIAIPGLSGPLVGRLSDHFGPRWIAVIGCTLTAVPLILMRLVDNDTIEQKILLCVLLFICGCTLILIVAPVAADLSLVVGEIEIENPGKFGPGGAYAQAYALFNCSMAAATIFGPVFSGAIITQYGWKSMTLAVGIFSVTGAIPCLFFTGGRLFRKESKSATANLE</sequence>
<dbReference type="InterPro" id="IPR050930">
    <property type="entry name" value="MFS_Vesicular_Transporter"/>
</dbReference>
<feature type="transmembrane region" description="Helical" evidence="8">
    <location>
        <begin position="337"/>
        <end position="359"/>
    </location>
</feature>
<dbReference type="InterPro" id="IPR020846">
    <property type="entry name" value="MFS_dom"/>
</dbReference>
<dbReference type="InterPro" id="IPR036259">
    <property type="entry name" value="MFS_trans_sf"/>
</dbReference>
<protein>
    <recommendedName>
        <fullName evidence="9">Major facilitator superfamily (MFS) profile domain-containing protein</fullName>
    </recommendedName>
</protein>
<evidence type="ECO:0000256" key="3">
    <source>
        <dbReference type="ARBA" id="ARBA00022448"/>
    </source>
</evidence>
<comment type="subcellular location">
    <subcellularLocation>
        <location evidence="1">Membrane</location>
        <topology evidence="1">Multi-pass membrane protein</topology>
    </subcellularLocation>
</comment>
<feature type="transmembrane region" description="Helical" evidence="8">
    <location>
        <begin position="308"/>
        <end position="331"/>
    </location>
</feature>
<keyword evidence="5 8" id="KW-1133">Transmembrane helix</keyword>
<dbReference type="InterPro" id="IPR011701">
    <property type="entry name" value="MFS"/>
</dbReference>
<feature type="transmembrane region" description="Helical" evidence="8">
    <location>
        <begin position="476"/>
        <end position="496"/>
    </location>
</feature>
<dbReference type="Gene3D" id="1.20.1250.20">
    <property type="entry name" value="MFS general substrate transporter like domains"/>
    <property type="match status" value="2"/>
</dbReference>
<feature type="region of interest" description="Disordered" evidence="7">
    <location>
        <begin position="224"/>
        <end position="268"/>
    </location>
</feature>
<feature type="transmembrane region" description="Helical" evidence="8">
    <location>
        <begin position="67"/>
        <end position="91"/>
    </location>
</feature>
<comment type="caution">
    <text evidence="10">The sequence shown here is derived from an EMBL/GenBank/DDBJ whole genome shotgun (WGS) entry which is preliminary data.</text>
</comment>
<evidence type="ECO:0000256" key="1">
    <source>
        <dbReference type="ARBA" id="ARBA00004141"/>
    </source>
</evidence>
<dbReference type="GO" id="GO:0022857">
    <property type="term" value="F:transmembrane transporter activity"/>
    <property type="evidence" value="ECO:0007669"/>
    <property type="project" value="InterPro"/>
</dbReference>
<gene>
    <name evidence="10" type="ORF">DID88_006859</name>
</gene>
<dbReference type="PROSITE" id="PS50850">
    <property type="entry name" value="MFS"/>
    <property type="match status" value="1"/>
</dbReference>
<evidence type="ECO:0000256" key="8">
    <source>
        <dbReference type="SAM" id="Phobius"/>
    </source>
</evidence>
<reference evidence="10 11" key="1">
    <citation type="submission" date="2018-06" db="EMBL/GenBank/DDBJ databases">
        <title>Genome Sequence of the Brown Rot Fungal Pathogen Monilinia fructigena.</title>
        <authorList>
            <person name="Landi L."/>
            <person name="De Miccolis Angelini R.M."/>
            <person name="Pollastro S."/>
            <person name="Abate D."/>
            <person name="Faretra F."/>
            <person name="Romanazzi G."/>
        </authorList>
    </citation>
    <scope>NUCLEOTIDE SEQUENCE [LARGE SCALE GENOMIC DNA]</scope>
    <source>
        <strain evidence="10 11">Mfrg269</strain>
    </source>
</reference>
<evidence type="ECO:0000256" key="4">
    <source>
        <dbReference type="ARBA" id="ARBA00022692"/>
    </source>
</evidence>
<feature type="transmembrane region" description="Helical" evidence="8">
    <location>
        <begin position="129"/>
        <end position="147"/>
    </location>
</feature>
<evidence type="ECO:0000313" key="10">
    <source>
        <dbReference type="EMBL" id="RAL59369.1"/>
    </source>
</evidence>
<proteinExistence type="inferred from homology"/>
<dbReference type="AlphaFoldDB" id="A0A395ILV8"/>
<dbReference type="Pfam" id="PF07690">
    <property type="entry name" value="MFS_1"/>
    <property type="match status" value="1"/>
</dbReference>
<comment type="similarity">
    <text evidence="2">Belongs to the major facilitator superfamily. Vesicular transporter family.</text>
</comment>
<name>A0A395ILV8_9HELO</name>
<dbReference type="GO" id="GO:0016020">
    <property type="term" value="C:membrane"/>
    <property type="evidence" value="ECO:0007669"/>
    <property type="project" value="UniProtKB-SubCell"/>
</dbReference>
<dbReference type="EMBL" id="QKRW01000054">
    <property type="protein sequence ID" value="RAL59369.1"/>
    <property type="molecule type" value="Genomic_DNA"/>
</dbReference>
<evidence type="ECO:0000259" key="9">
    <source>
        <dbReference type="PROSITE" id="PS50850"/>
    </source>
</evidence>
<dbReference type="InterPro" id="IPR001958">
    <property type="entry name" value="Tet-R_TetA/multi-R_MdtG-like"/>
</dbReference>
<feature type="transmembrane region" description="Helical" evidence="8">
    <location>
        <begin position="447"/>
        <end position="470"/>
    </location>
</feature>
<feature type="transmembrane region" description="Helical" evidence="8">
    <location>
        <begin position="187"/>
        <end position="207"/>
    </location>
</feature>
<dbReference type="Proteomes" id="UP000249056">
    <property type="component" value="Unassembled WGS sequence"/>
</dbReference>
<feature type="compositionally biased region" description="Low complexity" evidence="7">
    <location>
        <begin position="250"/>
        <end position="261"/>
    </location>
</feature>
<evidence type="ECO:0000256" key="5">
    <source>
        <dbReference type="ARBA" id="ARBA00022989"/>
    </source>
</evidence>
<dbReference type="SUPFAM" id="SSF103473">
    <property type="entry name" value="MFS general substrate transporter"/>
    <property type="match status" value="1"/>
</dbReference>
<evidence type="ECO:0000256" key="6">
    <source>
        <dbReference type="ARBA" id="ARBA00023136"/>
    </source>
</evidence>
<keyword evidence="4 8" id="KW-0812">Transmembrane</keyword>
<dbReference type="PANTHER" id="PTHR23506">
    <property type="entry name" value="GH10249P"/>
    <property type="match status" value="1"/>
</dbReference>
<keyword evidence="11" id="KW-1185">Reference proteome</keyword>
<feature type="transmembrane region" description="Helical" evidence="8">
    <location>
        <begin position="397"/>
        <end position="426"/>
    </location>
</feature>
<feature type="transmembrane region" description="Helical" evidence="8">
    <location>
        <begin position="26"/>
        <end position="47"/>
    </location>
</feature>
<dbReference type="OrthoDB" id="5086884at2759"/>
<feature type="transmembrane region" description="Helical" evidence="8">
    <location>
        <begin position="159"/>
        <end position="181"/>
    </location>
</feature>
<dbReference type="CDD" id="cd17325">
    <property type="entry name" value="MFS_MdtG_SLC18_like"/>
    <property type="match status" value="1"/>
</dbReference>
<feature type="transmembrane region" description="Helical" evidence="8">
    <location>
        <begin position="98"/>
        <end position="117"/>
    </location>
</feature>
<feature type="compositionally biased region" description="Polar residues" evidence="7">
    <location>
        <begin position="224"/>
        <end position="249"/>
    </location>
</feature>
<keyword evidence="6 8" id="KW-0472">Membrane</keyword>
<organism evidence="10 11">
    <name type="scientific">Monilinia fructigena</name>
    <dbReference type="NCBI Taxonomy" id="38457"/>
    <lineage>
        <taxon>Eukaryota</taxon>
        <taxon>Fungi</taxon>
        <taxon>Dikarya</taxon>
        <taxon>Ascomycota</taxon>
        <taxon>Pezizomycotina</taxon>
        <taxon>Leotiomycetes</taxon>
        <taxon>Helotiales</taxon>
        <taxon>Sclerotiniaceae</taxon>
        <taxon>Monilinia</taxon>
    </lineage>
</organism>
<accession>A0A395ILV8</accession>
<dbReference type="PANTHER" id="PTHR23506:SF23">
    <property type="entry name" value="GH10249P"/>
    <property type="match status" value="1"/>
</dbReference>
<evidence type="ECO:0000313" key="11">
    <source>
        <dbReference type="Proteomes" id="UP000249056"/>
    </source>
</evidence>
<evidence type="ECO:0000256" key="7">
    <source>
        <dbReference type="SAM" id="MobiDB-lite"/>
    </source>
</evidence>
<dbReference type="PRINTS" id="PR01035">
    <property type="entry name" value="TCRTETA"/>
</dbReference>
<keyword evidence="3" id="KW-0813">Transport</keyword>
<feature type="transmembrane region" description="Helical" evidence="8">
    <location>
        <begin position="366"/>
        <end position="385"/>
    </location>
</feature>
<evidence type="ECO:0000256" key="2">
    <source>
        <dbReference type="ARBA" id="ARBA00006829"/>
    </source>
</evidence>